<keyword evidence="1" id="KW-0547">Nucleotide-binding</keyword>
<evidence type="ECO:0000313" key="4">
    <source>
        <dbReference type="EMBL" id="KAK3249155.1"/>
    </source>
</evidence>
<dbReference type="GO" id="GO:0000723">
    <property type="term" value="P:telomere maintenance"/>
    <property type="evidence" value="ECO:0007669"/>
    <property type="project" value="InterPro"/>
</dbReference>
<dbReference type="PANTHER" id="PTHR47642">
    <property type="entry name" value="ATP-DEPENDENT DNA HELICASE"/>
    <property type="match status" value="1"/>
</dbReference>
<name>A0AAE0C7X2_9CHLO</name>
<dbReference type="EMBL" id="LGRX02027573">
    <property type="protein sequence ID" value="KAK3249155.1"/>
    <property type="molecule type" value="Genomic_DNA"/>
</dbReference>
<feature type="domain" description="DNA helicase Pif1-like DEAD-box helicase" evidence="3">
    <location>
        <begin position="11"/>
        <end position="219"/>
    </location>
</feature>
<keyword evidence="1" id="KW-0227">DNA damage</keyword>
<keyword evidence="5" id="KW-1185">Reference proteome</keyword>
<accession>A0AAE0C7X2</accession>
<gene>
    <name evidence="4" type="ORF">CYMTET_41418</name>
</gene>
<evidence type="ECO:0000256" key="2">
    <source>
        <dbReference type="SAM" id="MobiDB-lite"/>
    </source>
</evidence>
<dbReference type="InterPro" id="IPR010285">
    <property type="entry name" value="DNA_helicase_pif1-like_DEAD"/>
</dbReference>
<keyword evidence="1" id="KW-0234">DNA repair</keyword>
<comment type="catalytic activity">
    <reaction evidence="1">
        <text>ATP + H2O = ADP + phosphate + H(+)</text>
        <dbReference type="Rhea" id="RHEA:13065"/>
        <dbReference type="ChEBI" id="CHEBI:15377"/>
        <dbReference type="ChEBI" id="CHEBI:15378"/>
        <dbReference type="ChEBI" id="CHEBI:30616"/>
        <dbReference type="ChEBI" id="CHEBI:43474"/>
        <dbReference type="ChEBI" id="CHEBI:456216"/>
        <dbReference type="EC" id="5.6.2.3"/>
    </reaction>
</comment>
<proteinExistence type="inferred from homology"/>
<sequence>MACALIKYDSLNRMQKQAFEAVVLEDRNVMLLGGGGTGKSAMIKMCNRVYINKLFERNVSEKGAIIAAPYGMAAAKVEGVTVDSIFAGATICDNPQECEARVRDLIKRYPEHDRWVEIRHCGMLTIDEVSTLKSVKFSVLDKLFRLVRGKPDLFMGGVRVLLCGDFLQLDAVGDAEEKLYRSSLMLQGKLKVVLLEENMRQSQSAFKDLLGRLRIGNTTSEDVSLLRQRNVSCFDISTLSAEQPLHLCGNRLAFDINDLMMKQLNGNLEIKCTAVKRWIVRSESGDDKIPEWITMPLSERHPRNMDRISEHLDDFCNRDHVKDVQTLVLRVGARVMINKNLYDYGDSRMKNGRIGTVVEITGFDKDRQLEHEFLLLIDSIRVHVRFDDDDATVIAMHPSQQTYACLTKKNVQERCEVWYMPLVLAWAITVYKAQGSQVDKLVVHCNDIFHHKAFYVALSRCRTLEGLKLIDFKGVTMDVASKADIAFYEALHKHANTWDFAKGLLSTEFDEGQTPSSHKKQKKVADAEPRKTGKRPSLQSSKPGGGTKRSSKVKPRHKNKGARSEQQRF</sequence>
<dbReference type="InterPro" id="IPR051055">
    <property type="entry name" value="PIF1_helicase"/>
</dbReference>
<evidence type="ECO:0000256" key="1">
    <source>
        <dbReference type="RuleBase" id="RU363044"/>
    </source>
</evidence>
<reference evidence="4 5" key="1">
    <citation type="journal article" date="2015" name="Genome Biol. Evol.">
        <title>Comparative Genomics of a Bacterivorous Green Alga Reveals Evolutionary Causalities and Consequences of Phago-Mixotrophic Mode of Nutrition.</title>
        <authorList>
            <person name="Burns J.A."/>
            <person name="Paasch A."/>
            <person name="Narechania A."/>
            <person name="Kim E."/>
        </authorList>
    </citation>
    <scope>NUCLEOTIDE SEQUENCE [LARGE SCALE GENOMIC DNA]</scope>
    <source>
        <strain evidence="4 5">PLY_AMNH</strain>
    </source>
</reference>
<dbReference type="AlphaFoldDB" id="A0AAE0C7X2"/>
<comment type="similarity">
    <text evidence="1">Belongs to the helicase family.</text>
</comment>
<comment type="caution">
    <text evidence="4">The sequence shown here is derived from an EMBL/GenBank/DDBJ whole genome shotgun (WGS) entry which is preliminary data.</text>
</comment>
<dbReference type="Proteomes" id="UP001190700">
    <property type="component" value="Unassembled WGS sequence"/>
</dbReference>
<dbReference type="GO" id="GO:0016787">
    <property type="term" value="F:hydrolase activity"/>
    <property type="evidence" value="ECO:0007669"/>
    <property type="project" value="UniProtKB-KW"/>
</dbReference>
<dbReference type="EC" id="5.6.2.3" evidence="1"/>
<dbReference type="SUPFAM" id="SSF52540">
    <property type="entry name" value="P-loop containing nucleoside triphosphate hydrolases"/>
    <property type="match status" value="2"/>
</dbReference>
<keyword evidence="1" id="KW-0347">Helicase</keyword>
<keyword evidence="1" id="KW-0233">DNA recombination</keyword>
<dbReference type="InterPro" id="IPR027417">
    <property type="entry name" value="P-loop_NTPase"/>
</dbReference>
<organism evidence="4 5">
    <name type="scientific">Cymbomonas tetramitiformis</name>
    <dbReference type="NCBI Taxonomy" id="36881"/>
    <lineage>
        <taxon>Eukaryota</taxon>
        <taxon>Viridiplantae</taxon>
        <taxon>Chlorophyta</taxon>
        <taxon>Pyramimonadophyceae</taxon>
        <taxon>Pyramimonadales</taxon>
        <taxon>Pyramimonadaceae</taxon>
        <taxon>Cymbomonas</taxon>
    </lineage>
</organism>
<keyword evidence="1" id="KW-0067">ATP-binding</keyword>
<feature type="region of interest" description="Disordered" evidence="2">
    <location>
        <begin position="511"/>
        <end position="569"/>
    </location>
</feature>
<evidence type="ECO:0000259" key="3">
    <source>
        <dbReference type="Pfam" id="PF05970"/>
    </source>
</evidence>
<comment type="cofactor">
    <cofactor evidence="1">
        <name>Mg(2+)</name>
        <dbReference type="ChEBI" id="CHEBI:18420"/>
    </cofactor>
</comment>
<dbReference type="GO" id="GO:0006281">
    <property type="term" value="P:DNA repair"/>
    <property type="evidence" value="ECO:0007669"/>
    <property type="project" value="UniProtKB-KW"/>
</dbReference>
<dbReference type="GO" id="GO:0005524">
    <property type="term" value="F:ATP binding"/>
    <property type="evidence" value="ECO:0007669"/>
    <property type="project" value="UniProtKB-KW"/>
</dbReference>
<dbReference type="Pfam" id="PF05970">
    <property type="entry name" value="PIF1"/>
    <property type="match status" value="1"/>
</dbReference>
<dbReference type="GO" id="GO:0006310">
    <property type="term" value="P:DNA recombination"/>
    <property type="evidence" value="ECO:0007669"/>
    <property type="project" value="UniProtKB-KW"/>
</dbReference>
<dbReference type="CDD" id="cd18809">
    <property type="entry name" value="SF1_C_RecD"/>
    <property type="match status" value="1"/>
</dbReference>
<evidence type="ECO:0000313" key="5">
    <source>
        <dbReference type="Proteomes" id="UP001190700"/>
    </source>
</evidence>
<dbReference type="GO" id="GO:0043139">
    <property type="term" value="F:5'-3' DNA helicase activity"/>
    <property type="evidence" value="ECO:0007669"/>
    <property type="project" value="UniProtKB-EC"/>
</dbReference>
<keyword evidence="1" id="KW-0378">Hydrolase</keyword>
<protein>
    <recommendedName>
        <fullName evidence="1">ATP-dependent DNA helicase</fullName>
        <ecNumber evidence="1">5.6.2.3</ecNumber>
    </recommendedName>
</protein>
<feature type="compositionally biased region" description="Basic residues" evidence="2">
    <location>
        <begin position="549"/>
        <end position="561"/>
    </location>
</feature>
<dbReference type="Gene3D" id="3.40.50.300">
    <property type="entry name" value="P-loop containing nucleotide triphosphate hydrolases"/>
    <property type="match status" value="2"/>
</dbReference>